<organism evidence="5 6">
    <name type="scientific">Gordonia caeni</name>
    <dbReference type="NCBI Taxonomy" id="1007097"/>
    <lineage>
        <taxon>Bacteria</taxon>
        <taxon>Bacillati</taxon>
        <taxon>Actinomycetota</taxon>
        <taxon>Actinomycetes</taxon>
        <taxon>Mycobacteriales</taxon>
        <taxon>Gordoniaceae</taxon>
        <taxon>Gordonia</taxon>
    </lineage>
</organism>
<evidence type="ECO:0008006" key="7">
    <source>
        <dbReference type="Google" id="ProtNLM"/>
    </source>
</evidence>
<accession>A0ABP7PQV8</accession>
<sequence length="194" mass="20694">MATETVDKDVERDVEKDEVPPVVPPRKSAPVTSRGLVPRAVAAVVIAALIAAAGFFGYQYFAGDSGEGASPGIDAAILRVANDYAVKLSSFDYRDLDKNRAEITAMSTEDFGKKYGEMVAALTEIVANGKGEASAEVSHGAVESIDGDEATVLLFVDQKAKNVVAPEGRSQPYRMVVKLKKVDDSWLVDDVQTV</sequence>
<dbReference type="EMBL" id="BAAAZW010000012">
    <property type="protein sequence ID" value="GAA3969590.1"/>
    <property type="molecule type" value="Genomic_DNA"/>
</dbReference>
<comment type="caution">
    <text evidence="5">The sequence shown here is derived from an EMBL/GenBank/DDBJ whole genome shotgun (WGS) entry which is preliminary data.</text>
</comment>
<protein>
    <recommendedName>
        <fullName evidence="7">Mce-associated membrane protein</fullName>
    </recommendedName>
</protein>
<feature type="compositionally biased region" description="Basic and acidic residues" evidence="3">
    <location>
        <begin position="1"/>
        <end position="19"/>
    </location>
</feature>
<dbReference type="PANTHER" id="PTHR37042">
    <property type="entry name" value="OUTER MEMBRANE PROTEIN RV1973"/>
    <property type="match status" value="1"/>
</dbReference>
<gene>
    <name evidence="5" type="ORF">GCM10022231_33570</name>
</gene>
<keyword evidence="4" id="KW-1133">Transmembrane helix</keyword>
<keyword evidence="6" id="KW-1185">Reference proteome</keyword>
<keyword evidence="4" id="KW-0812">Transmembrane</keyword>
<feature type="transmembrane region" description="Helical" evidence="4">
    <location>
        <begin position="36"/>
        <end position="61"/>
    </location>
</feature>
<evidence type="ECO:0000256" key="3">
    <source>
        <dbReference type="SAM" id="MobiDB-lite"/>
    </source>
</evidence>
<evidence type="ECO:0000256" key="1">
    <source>
        <dbReference type="ARBA" id="ARBA00004370"/>
    </source>
</evidence>
<proteinExistence type="predicted"/>
<reference evidence="6" key="1">
    <citation type="journal article" date="2019" name="Int. J. Syst. Evol. Microbiol.">
        <title>The Global Catalogue of Microorganisms (GCM) 10K type strain sequencing project: providing services to taxonomists for standard genome sequencing and annotation.</title>
        <authorList>
            <consortium name="The Broad Institute Genomics Platform"/>
            <consortium name="The Broad Institute Genome Sequencing Center for Infectious Disease"/>
            <person name="Wu L."/>
            <person name="Ma J."/>
        </authorList>
    </citation>
    <scope>NUCLEOTIDE SEQUENCE [LARGE SCALE GENOMIC DNA]</scope>
    <source>
        <strain evidence="6">JCM 16923</strain>
    </source>
</reference>
<dbReference type="RefSeq" id="WP_344785666.1">
    <property type="nucleotide sequence ID" value="NZ_BAAAZW010000012.1"/>
</dbReference>
<feature type="region of interest" description="Disordered" evidence="3">
    <location>
        <begin position="1"/>
        <end position="30"/>
    </location>
</feature>
<dbReference type="Proteomes" id="UP001418444">
    <property type="component" value="Unassembled WGS sequence"/>
</dbReference>
<name>A0ABP7PQV8_9ACTN</name>
<comment type="subcellular location">
    <subcellularLocation>
        <location evidence="1">Membrane</location>
    </subcellularLocation>
</comment>
<evidence type="ECO:0000256" key="2">
    <source>
        <dbReference type="ARBA" id="ARBA00023136"/>
    </source>
</evidence>
<dbReference type="PANTHER" id="PTHR37042:SF4">
    <property type="entry name" value="OUTER MEMBRANE PROTEIN RV1973"/>
    <property type="match status" value="1"/>
</dbReference>
<keyword evidence="2 4" id="KW-0472">Membrane</keyword>
<evidence type="ECO:0000256" key="4">
    <source>
        <dbReference type="SAM" id="Phobius"/>
    </source>
</evidence>
<evidence type="ECO:0000313" key="6">
    <source>
        <dbReference type="Proteomes" id="UP001418444"/>
    </source>
</evidence>
<evidence type="ECO:0000313" key="5">
    <source>
        <dbReference type="EMBL" id="GAA3969590.1"/>
    </source>
</evidence>